<evidence type="ECO:0000256" key="6">
    <source>
        <dbReference type="ARBA" id="ARBA00023235"/>
    </source>
</evidence>
<dbReference type="OrthoDB" id="9766564at2"/>
<comment type="similarity">
    <text evidence="3 7">Belongs to the metallo-dependent hydrolases superfamily. Uronate isomerase family.</text>
</comment>
<dbReference type="Pfam" id="PF02614">
    <property type="entry name" value="UxaC"/>
    <property type="match status" value="1"/>
</dbReference>
<dbReference type="UniPathway" id="UPA00246"/>
<dbReference type="SUPFAM" id="SSF51556">
    <property type="entry name" value="Metallo-dependent hydrolases"/>
    <property type="match status" value="1"/>
</dbReference>
<dbReference type="HAMAP" id="MF_00675">
    <property type="entry name" value="UxaC"/>
    <property type="match status" value="1"/>
</dbReference>
<dbReference type="NCBIfam" id="NF002794">
    <property type="entry name" value="PRK02925.1"/>
    <property type="match status" value="1"/>
</dbReference>
<organism evidence="8 9">
    <name type="scientific">Oleiphilus messinensis</name>
    <dbReference type="NCBI Taxonomy" id="141451"/>
    <lineage>
        <taxon>Bacteria</taxon>
        <taxon>Pseudomonadati</taxon>
        <taxon>Pseudomonadota</taxon>
        <taxon>Gammaproteobacteria</taxon>
        <taxon>Oceanospirillales</taxon>
        <taxon>Oleiphilaceae</taxon>
        <taxon>Oleiphilus</taxon>
    </lineage>
</organism>
<comment type="catalytic activity">
    <reaction evidence="7">
        <text>aldehydo-D-galacturonate = keto-D-tagaturonate</text>
        <dbReference type="Rhea" id="RHEA:27702"/>
        <dbReference type="ChEBI" id="CHEBI:12952"/>
        <dbReference type="ChEBI" id="CHEBI:17886"/>
    </reaction>
</comment>
<dbReference type="AlphaFoldDB" id="A0A1Y0IG27"/>
<keyword evidence="9" id="KW-1185">Reference proteome</keyword>
<dbReference type="RefSeq" id="WP_087464133.1">
    <property type="nucleotide sequence ID" value="NZ_CP021425.1"/>
</dbReference>
<name>A0A1Y0IG27_9GAMM</name>
<dbReference type="EMBL" id="CP021425">
    <property type="protein sequence ID" value="ARU59462.1"/>
    <property type="molecule type" value="Genomic_DNA"/>
</dbReference>
<evidence type="ECO:0000256" key="7">
    <source>
        <dbReference type="HAMAP-Rule" id="MF_00675"/>
    </source>
</evidence>
<dbReference type="EC" id="5.3.1.12" evidence="4 7"/>
<reference evidence="8 9" key="1">
    <citation type="submission" date="2017-05" db="EMBL/GenBank/DDBJ databases">
        <title>Genomic insights into alkan degradation activity of Oleiphilus messinensis.</title>
        <authorList>
            <person name="Kozyavkin S.A."/>
            <person name="Slesarev A.I."/>
            <person name="Golyshin P.N."/>
            <person name="Korzhenkov A."/>
            <person name="Golyshina O.N."/>
            <person name="Toshchakov S.V."/>
        </authorList>
    </citation>
    <scope>NUCLEOTIDE SEQUENCE [LARGE SCALE GENOMIC DNA]</scope>
    <source>
        <strain evidence="8 9">ME102</strain>
    </source>
</reference>
<evidence type="ECO:0000256" key="1">
    <source>
        <dbReference type="ARBA" id="ARBA00001165"/>
    </source>
</evidence>
<dbReference type="PANTHER" id="PTHR30068">
    <property type="entry name" value="URONATE ISOMERASE"/>
    <property type="match status" value="1"/>
</dbReference>
<comment type="pathway">
    <text evidence="2 7">Carbohydrate metabolism; pentose and glucuronate interconversion.</text>
</comment>
<gene>
    <name evidence="7" type="primary">uxaC</name>
    <name evidence="8" type="ORF">OLMES_5482</name>
</gene>
<sequence>MTPFLSENFLLQSEPARELFHLHAKPQPVFDFHNHLSPYEIANNIAYANMTEVWLSSDHYKWRAMRTAGVPEHLITGNATDWEKFRAWVHTLPLCLGNPLYHWSHMELHNLFGLSGKRLTSDNAEAIWHHCNTRLAEPGFGARSLLQQQNVTAIATTDDPTDSLAYHKQLAREDMLERAPQPPHDPGAPRTPHLTMYPTWRPDKVLKLDQPGFPEYLQHLATVSDIDIRTFSDLLNALTRRLEHFQHHGCLSADHGFDRFLFQPGASEAELNRILELGRKQQRLTLHELGQFQTELMLWLGQEYARRGWVMQLHIGAMRNNNQRLFQRLGTDVGADSMHDEPYARPLSRFLNQLDLQEALPKTILYCLNPGANEMLATMAGNFQGDGIPGKIQFGAAWWFNDQKDGMIRQLTQLASMSLLSQSVGMLTDSRSVLSFVRHEYFRRLLCNMVGQWIEDGEAPNDLPALGQIIERICYQNAVDYFTPRSQ</sequence>
<dbReference type="PANTHER" id="PTHR30068:SF4">
    <property type="entry name" value="URONATE ISOMERASE"/>
    <property type="match status" value="1"/>
</dbReference>
<dbReference type="InterPro" id="IPR032466">
    <property type="entry name" value="Metal_Hydrolase"/>
</dbReference>
<accession>A0A1Y0IG27</accession>
<evidence type="ECO:0000313" key="9">
    <source>
        <dbReference type="Proteomes" id="UP000196027"/>
    </source>
</evidence>
<dbReference type="Gene3D" id="1.10.2020.10">
    <property type="entry name" value="uronate isomerase, domain 2, chain A"/>
    <property type="match status" value="1"/>
</dbReference>
<evidence type="ECO:0000313" key="8">
    <source>
        <dbReference type="EMBL" id="ARU59462.1"/>
    </source>
</evidence>
<evidence type="ECO:0000256" key="3">
    <source>
        <dbReference type="ARBA" id="ARBA00008397"/>
    </source>
</evidence>
<dbReference type="GO" id="GO:0042840">
    <property type="term" value="P:D-glucuronate catabolic process"/>
    <property type="evidence" value="ECO:0007669"/>
    <property type="project" value="TreeGrafter"/>
</dbReference>
<evidence type="ECO:0000256" key="5">
    <source>
        <dbReference type="ARBA" id="ARBA00020555"/>
    </source>
</evidence>
<protein>
    <recommendedName>
        <fullName evidence="5 7">Uronate isomerase</fullName>
        <ecNumber evidence="4 7">5.3.1.12</ecNumber>
    </recommendedName>
    <alternativeName>
        <fullName evidence="7">Glucuronate isomerase</fullName>
    </alternativeName>
    <alternativeName>
        <fullName evidence="7">Uronic isomerase</fullName>
    </alternativeName>
</protein>
<proteinExistence type="inferred from homology"/>
<comment type="catalytic activity">
    <reaction evidence="1 7">
        <text>D-glucuronate = D-fructuronate</text>
        <dbReference type="Rhea" id="RHEA:13049"/>
        <dbReference type="ChEBI" id="CHEBI:58720"/>
        <dbReference type="ChEBI" id="CHEBI:59863"/>
        <dbReference type="EC" id="5.3.1.12"/>
    </reaction>
</comment>
<dbReference type="Proteomes" id="UP000196027">
    <property type="component" value="Chromosome"/>
</dbReference>
<keyword evidence="6 7" id="KW-0413">Isomerase</keyword>
<dbReference type="KEGG" id="ome:OLMES_5482"/>
<dbReference type="InterPro" id="IPR003766">
    <property type="entry name" value="Uronate_isomerase"/>
</dbReference>
<dbReference type="Gene3D" id="3.20.20.140">
    <property type="entry name" value="Metal-dependent hydrolases"/>
    <property type="match status" value="1"/>
</dbReference>
<dbReference type="GO" id="GO:0008880">
    <property type="term" value="F:glucuronate isomerase activity"/>
    <property type="evidence" value="ECO:0007669"/>
    <property type="project" value="UniProtKB-UniRule"/>
</dbReference>
<dbReference type="GO" id="GO:0019698">
    <property type="term" value="P:D-galacturonate catabolic process"/>
    <property type="evidence" value="ECO:0007669"/>
    <property type="project" value="TreeGrafter"/>
</dbReference>
<evidence type="ECO:0000256" key="4">
    <source>
        <dbReference type="ARBA" id="ARBA00012546"/>
    </source>
</evidence>
<evidence type="ECO:0000256" key="2">
    <source>
        <dbReference type="ARBA" id="ARBA00004892"/>
    </source>
</evidence>